<evidence type="ECO:0008006" key="6">
    <source>
        <dbReference type="Google" id="ProtNLM"/>
    </source>
</evidence>
<dbReference type="OrthoDB" id="999640at2759"/>
<protein>
    <recommendedName>
        <fullName evidence="6">Reverse transcriptase Ty1/copia-type domain-containing protein</fullName>
    </recommendedName>
</protein>
<evidence type="ECO:0000259" key="2">
    <source>
        <dbReference type="Pfam" id="PF07727"/>
    </source>
</evidence>
<keyword evidence="5" id="KW-1185">Reference proteome</keyword>
<dbReference type="InterPro" id="IPR057670">
    <property type="entry name" value="SH3_retrovirus"/>
</dbReference>
<gene>
    <name evidence="4" type="ORF">CXB51_002234</name>
</gene>
<sequence length="579" mass="64705">MTPHTSNFLALFLTIENFKVSVAFVIPGYVPMPFTKLEPRSTLCLFVGYSSSQSAYLCFDTSSNRLYTSCHVCFIETVFLFTQTAPTLPRATPVTISEWCSLSIIITSSVSTPIATPTSNALSPFTTSSGPNLQPSSLTTLDQTFIPTTTPTQPELLTFPTSTQPELPTTTTIQPHLPSLDIITRSKHNICKSIQKLNLHAKLHHPTRCKWIFHTKYHSDGSLDRYKARLVAKGFHQLLGVDLTETFSPVVKPTTVRMVVSLAISHSWAIHQLDANNTFLQGTLSEDVFMTQPPGFIDRNNPNHVCWLRKAIYGLKQALRAWYHELRSFLLSFGFINSIVDASLFVFCGHSTVIYLFVYVDDIIVTGNTSSAISQFLQNLSARQRKYIANLLSRAQMTKAKLISTPMSSLVSLTLHSGSPLADAVAYRTIIGSLHRNPVSWSSKKHKTIAWSSTEAEYRFMANITVELRWLCSFLSELGVIIPQQPVIYCENVGATHLYANPVFHSRIKHVALDYHFISEQVQSGRLRVSHISTTDQLVDALTKPLPCRQFVNIVNKIGLTSTSSILRGHDKILRPPFL</sequence>
<dbReference type="SUPFAM" id="SSF56672">
    <property type="entry name" value="DNA/RNA polymerases"/>
    <property type="match status" value="1"/>
</dbReference>
<dbReference type="Pfam" id="PF25597">
    <property type="entry name" value="SH3_retrovirus"/>
    <property type="match status" value="1"/>
</dbReference>
<dbReference type="Proteomes" id="UP000701853">
    <property type="component" value="Chromosome 1"/>
</dbReference>
<evidence type="ECO:0000259" key="3">
    <source>
        <dbReference type="Pfam" id="PF25597"/>
    </source>
</evidence>
<dbReference type="EMBL" id="JAHUZN010000001">
    <property type="protein sequence ID" value="KAG8503946.1"/>
    <property type="molecule type" value="Genomic_DNA"/>
</dbReference>
<dbReference type="PANTHER" id="PTHR11439:SF455">
    <property type="entry name" value="RLK (RECEPTOR-LIKE PROTEIN KINASE) 8, PUTATIVE-RELATED"/>
    <property type="match status" value="1"/>
</dbReference>
<organism evidence="4 5">
    <name type="scientific">Gossypium anomalum</name>
    <dbReference type="NCBI Taxonomy" id="47600"/>
    <lineage>
        <taxon>Eukaryota</taxon>
        <taxon>Viridiplantae</taxon>
        <taxon>Streptophyta</taxon>
        <taxon>Embryophyta</taxon>
        <taxon>Tracheophyta</taxon>
        <taxon>Spermatophyta</taxon>
        <taxon>Magnoliopsida</taxon>
        <taxon>eudicotyledons</taxon>
        <taxon>Gunneridae</taxon>
        <taxon>Pentapetalae</taxon>
        <taxon>rosids</taxon>
        <taxon>malvids</taxon>
        <taxon>Malvales</taxon>
        <taxon>Malvaceae</taxon>
        <taxon>Malvoideae</taxon>
        <taxon>Gossypium</taxon>
    </lineage>
</organism>
<dbReference type="PANTHER" id="PTHR11439">
    <property type="entry name" value="GAG-POL-RELATED RETROTRANSPOSON"/>
    <property type="match status" value="1"/>
</dbReference>
<feature type="domain" description="Retroviral polymerase SH3-like" evidence="3">
    <location>
        <begin position="35"/>
        <end position="83"/>
    </location>
</feature>
<dbReference type="AlphaFoldDB" id="A0A8J6DCS3"/>
<keyword evidence="1" id="KW-0732">Signal</keyword>
<evidence type="ECO:0000256" key="1">
    <source>
        <dbReference type="SAM" id="SignalP"/>
    </source>
</evidence>
<name>A0A8J6DCS3_9ROSI</name>
<dbReference type="InterPro" id="IPR043502">
    <property type="entry name" value="DNA/RNA_pol_sf"/>
</dbReference>
<dbReference type="CDD" id="cd09272">
    <property type="entry name" value="RNase_HI_RT_Ty1"/>
    <property type="match status" value="1"/>
</dbReference>
<feature type="signal peptide" evidence="1">
    <location>
        <begin position="1"/>
        <end position="23"/>
    </location>
</feature>
<feature type="domain" description="Reverse transcriptase Ty1/copia-type" evidence="2">
    <location>
        <begin position="202"/>
        <end position="383"/>
    </location>
</feature>
<proteinExistence type="predicted"/>
<feature type="chain" id="PRO_5035158266" description="Reverse transcriptase Ty1/copia-type domain-containing protein" evidence="1">
    <location>
        <begin position="24"/>
        <end position="579"/>
    </location>
</feature>
<dbReference type="Pfam" id="PF07727">
    <property type="entry name" value="RVT_2"/>
    <property type="match status" value="1"/>
</dbReference>
<evidence type="ECO:0000313" key="5">
    <source>
        <dbReference type="Proteomes" id="UP000701853"/>
    </source>
</evidence>
<reference evidence="4 5" key="1">
    <citation type="journal article" date="2021" name="bioRxiv">
        <title>The Gossypium anomalum genome as a resource for cotton improvement and evolutionary analysis of hybrid incompatibility.</title>
        <authorList>
            <person name="Grover C.E."/>
            <person name="Yuan D."/>
            <person name="Arick M.A."/>
            <person name="Miller E.R."/>
            <person name="Hu G."/>
            <person name="Peterson D.G."/>
            <person name="Wendel J.F."/>
            <person name="Udall J.A."/>
        </authorList>
    </citation>
    <scope>NUCLEOTIDE SEQUENCE [LARGE SCALE GENOMIC DNA]</scope>
    <source>
        <strain evidence="4">JFW-Udall</strain>
        <tissue evidence="4">Leaf</tissue>
    </source>
</reference>
<comment type="caution">
    <text evidence="4">The sequence shown here is derived from an EMBL/GenBank/DDBJ whole genome shotgun (WGS) entry which is preliminary data.</text>
</comment>
<dbReference type="InterPro" id="IPR013103">
    <property type="entry name" value="RVT_2"/>
</dbReference>
<evidence type="ECO:0000313" key="4">
    <source>
        <dbReference type="EMBL" id="KAG8503946.1"/>
    </source>
</evidence>
<accession>A0A8J6DCS3</accession>